<proteinExistence type="predicted"/>
<dbReference type="Proteomes" id="UP000008021">
    <property type="component" value="Chromosome 6"/>
</dbReference>
<dbReference type="Gramene" id="OMERI06G09230.1">
    <property type="protein sequence ID" value="OMERI06G09230.1"/>
    <property type="gene ID" value="OMERI06G09230"/>
</dbReference>
<protein>
    <submittedName>
        <fullName evidence="1">Uncharacterized protein</fullName>
    </submittedName>
</protein>
<reference evidence="1" key="2">
    <citation type="submission" date="2018-05" db="EMBL/GenBank/DDBJ databases">
        <title>OmerRS3 (Oryza meridionalis Reference Sequence Version 3).</title>
        <authorList>
            <person name="Zhang J."/>
            <person name="Kudrna D."/>
            <person name="Lee S."/>
            <person name="Talag J."/>
            <person name="Welchert J."/>
            <person name="Wing R.A."/>
        </authorList>
    </citation>
    <scope>NUCLEOTIDE SEQUENCE [LARGE SCALE GENOMIC DNA]</scope>
    <source>
        <strain evidence="1">cv. OR44</strain>
    </source>
</reference>
<accession>A0A0E0DZ70</accession>
<dbReference type="AlphaFoldDB" id="A0A0E0DZ70"/>
<keyword evidence="2" id="KW-1185">Reference proteome</keyword>
<sequence length="69" mass="7094">MADGYRRRVLTAASTLIPAACGSAGGMPCVPAARGGGRKLLGVATGGDRQLRCGWPRNAVESAHQMANR</sequence>
<reference evidence="1" key="1">
    <citation type="submission" date="2015-04" db="UniProtKB">
        <authorList>
            <consortium name="EnsemblPlants"/>
        </authorList>
    </citation>
    <scope>IDENTIFICATION</scope>
</reference>
<dbReference type="EnsemblPlants" id="OMERI06G09230.1">
    <property type="protein sequence ID" value="OMERI06G09230.1"/>
    <property type="gene ID" value="OMERI06G09230"/>
</dbReference>
<name>A0A0E0DZ70_9ORYZ</name>
<evidence type="ECO:0000313" key="2">
    <source>
        <dbReference type="Proteomes" id="UP000008021"/>
    </source>
</evidence>
<evidence type="ECO:0000313" key="1">
    <source>
        <dbReference type="EnsemblPlants" id="OMERI06G09230.1"/>
    </source>
</evidence>
<organism evidence="1">
    <name type="scientific">Oryza meridionalis</name>
    <dbReference type="NCBI Taxonomy" id="40149"/>
    <lineage>
        <taxon>Eukaryota</taxon>
        <taxon>Viridiplantae</taxon>
        <taxon>Streptophyta</taxon>
        <taxon>Embryophyta</taxon>
        <taxon>Tracheophyta</taxon>
        <taxon>Spermatophyta</taxon>
        <taxon>Magnoliopsida</taxon>
        <taxon>Liliopsida</taxon>
        <taxon>Poales</taxon>
        <taxon>Poaceae</taxon>
        <taxon>BOP clade</taxon>
        <taxon>Oryzoideae</taxon>
        <taxon>Oryzeae</taxon>
        <taxon>Oryzinae</taxon>
        <taxon>Oryza</taxon>
    </lineage>
</organism>
<dbReference type="HOGENOM" id="CLU_181813_0_0_1"/>